<evidence type="ECO:0000313" key="1">
    <source>
        <dbReference type="EnsemblMetazoa" id="PHUM603260-PA"/>
    </source>
</evidence>
<dbReference type="EnsemblMetazoa" id="PHUM603260-RA">
    <property type="protein sequence ID" value="PHUM603260-PA"/>
    <property type="gene ID" value="PHUM603260"/>
</dbReference>
<dbReference type="AlphaFoldDB" id="A0A1S4N2M3"/>
<dbReference type="VEuPathDB" id="VectorBase:PHUM603260"/>
<accession>A0A1S4N2M3</accession>
<dbReference type="EMBL" id="AAZO01007370">
    <property type="status" value="NOT_ANNOTATED_CDS"/>
    <property type="molecule type" value="Genomic_DNA"/>
</dbReference>
<sequence>MFRKLIWVTLITIFDDRCHGLDTEDSVVGTTTEITPEFFTEGITLYNVTDTPIDNGMVIRDIREETSINHPYILESGIDASSTATIVFPDNHKNTSENIFYDGEIPPRLNIFNKYQRPYENYYEQKELYNAKPIKTHDDDDDDYLKNFLLTQSYIPVRENVKVEHPSLSSHVLKPFPYTFENHNGHGHWYTNQVKDQIESYSRPTLSHYDEEKSLSYYKSPYKTIHQNVLEHNDHHYYYLNHGDDSDVDGNNGQKDNKYKSSWKKLAHLATALIPIGLILASLTPSVIYINSSTSIESNVMNFSNYEIHRLLQESGIEMSENLQQCKDKILCRLALRGNNNSSASIFEKKLWNLANDTPTDAVEKMGMVKLFENIKSGRCENYECDEDNNNNDKIIRIKKKKIIKKKRKNS</sequence>
<proteinExistence type="predicted"/>
<name>A0A1S4N2M3_PEDHC</name>
<evidence type="ECO:0000313" key="2">
    <source>
        <dbReference type="Proteomes" id="UP000009046"/>
    </source>
</evidence>
<keyword evidence="2" id="KW-1185">Reference proteome</keyword>
<organism evidence="1 2">
    <name type="scientific">Pediculus humanus subsp. corporis</name>
    <name type="common">Body louse</name>
    <dbReference type="NCBI Taxonomy" id="121224"/>
    <lineage>
        <taxon>Eukaryota</taxon>
        <taxon>Metazoa</taxon>
        <taxon>Ecdysozoa</taxon>
        <taxon>Arthropoda</taxon>
        <taxon>Hexapoda</taxon>
        <taxon>Insecta</taxon>
        <taxon>Pterygota</taxon>
        <taxon>Neoptera</taxon>
        <taxon>Paraneoptera</taxon>
        <taxon>Psocodea</taxon>
        <taxon>Troctomorpha</taxon>
        <taxon>Phthiraptera</taxon>
        <taxon>Anoplura</taxon>
        <taxon>Pediculidae</taxon>
        <taxon>Pediculus</taxon>
    </lineage>
</organism>
<protein>
    <submittedName>
        <fullName evidence="1">Uncharacterized protein</fullName>
    </submittedName>
</protein>
<dbReference type="Proteomes" id="UP000009046">
    <property type="component" value="Unassembled WGS sequence"/>
</dbReference>
<dbReference type="InParanoid" id="A0A1S4N2M3"/>
<reference evidence="1" key="1">
    <citation type="submission" date="2020-05" db="UniProtKB">
        <authorList>
            <consortium name="EnsemblMetazoa"/>
        </authorList>
    </citation>
    <scope>IDENTIFICATION</scope>
    <source>
        <strain evidence="1">USDA</strain>
    </source>
</reference>